<protein>
    <recommendedName>
        <fullName evidence="1">Acyclic terpene utilisation N-terminal domain-containing protein</fullName>
    </recommendedName>
</protein>
<dbReference type="Proteomes" id="UP000654913">
    <property type="component" value="Chromosome 7"/>
</dbReference>
<evidence type="ECO:0000313" key="3">
    <source>
        <dbReference type="Proteomes" id="UP000654913"/>
    </source>
</evidence>
<dbReference type="InterPro" id="IPR010839">
    <property type="entry name" value="AtuA_N"/>
</dbReference>
<dbReference type="EMBL" id="AP024449">
    <property type="protein sequence ID" value="BCS28596.1"/>
    <property type="molecule type" value="Genomic_DNA"/>
</dbReference>
<dbReference type="GeneID" id="64978593"/>
<organism evidence="2 3">
    <name type="scientific">Aspergillus puulaauensis</name>
    <dbReference type="NCBI Taxonomy" id="1220207"/>
    <lineage>
        <taxon>Eukaryota</taxon>
        <taxon>Fungi</taxon>
        <taxon>Dikarya</taxon>
        <taxon>Ascomycota</taxon>
        <taxon>Pezizomycotina</taxon>
        <taxon>Eurotiomycetes</taxon>
        <taxon>Eurotiomycetidae</taxon>
        <taxon>Eurotiales</taxon>
        <taxon>Aspergillaceae</taxon>
        <taxon>Aspergillus</taxon>
    </lineage>
</organism>
<reference evidence="2" key="1">
    <citation type="submission" date="2021-01" db="EMBL/GenBank/DDBJ databases">
        <authorList>
            <consortium name="Aspergillus puulaauensis MK2 genome sequencing consortium"/>
            <person name="Kazuki M."/>
            <person name="Futagami T."/>
        </authorList>
    </citation>
    <scope>NUCLEOTIDE SEQUENCE</scope>
    <source>
        <strain evidence="2">MK2</strain>
    </source>
</reference>
<proteinExistence type="predicted"/>
<name>A0A7R7XW08_9EURO</name>
<evidence type="ECO:0000259" key="1">
    <source>
        <dbReference type="Pfam" id="PF07287"/>
    </source>
</evidence>
<accession>A0A7R7XW08</accession>
<dbReference type="KEGG" id="apuu:APUU_70166A"/>
<dbReference type="PANTHER" id="PTHR47585">
    <property type="match status" value="1"/>
</dbReference>
<sequence>MHTAPLRIGNVSGATGDSAHAMRRMARDGKVDVIVGDWLSEMNIAWNAITKSQDPELGYEVGFLAQLEESLDDIMERKIKVVTNAGALNTPALTWRVQQLCRERGLGDIIIASVVGDDMSAIVTDPSQRAELRMPHLDHPEKLLDDWDVEPYCGVAYIGAWGIVEALKANAQIVICGRITDASPVIGAAAWWYGWKRTYFDALAGALVAGHLIECGPYITGANFPGFKNFLPSLIDLAFPIAEIAPDGSCTITKPEQHGGHVTKHNTIAQLLYELQRELYLNPDVVGDLRNIQVKEEGKDRVHITGATGRPPPPTTKAMVAARGGYQAETVFYINGLDVEEKAQIIRQQLNHMLSGHNFSKLSIELYGTPAINPPSQQAGTVSLRIFTQARNINDISADKFKSPIYAL</sequence>
<dbReference type="PANTHER" id="PTHR47585:SF1">
    <property type="entry name" value="DUF1446 DOMAIN-CONTAINING PROTEIN"/>
    <property type="match status" value="1"/>
</dbReference>
<reference evidence="2" key="2">
    <citation type="submission" date="2021-02" db="EMBL/GenBank/DDBJ databases">
        <title>Aspergillus puulaauensis MK2 genome sequence.</title>
        <authorList>
            <person name="Futagami T."/>
            <person name="Mori K."/>
            <person name="Kadooka C."/>
            <person name="Tanaka T."/>
        </authorList>
    </citation>
    <scope>NUCLEOTIDE SEQUENCE</scope>
    <source>
        <strain evidence="2">MK2</strain>
    </source>
</reference>
<dbReference type="OrthoDB" id="10265871at2759"/>
<evidence type="ECO:0000313" key="2">
    <source>
        <dbReference type="EMBL" id="BCS28596.1"/>
    </source>
</evidence>
<gene>
    <name evidence="2" type="ORF">APUU_70166A</name>
</gene>
<dbReference type="AlphaFoldDB" id="A0A7R7XW08"/>
<keyword evidence="3" id="KW-1185">Reference proteome</keyword>
<feature type="domain" description="Acyclic terpene utilisation N-terminal" evidence="1">
    <location>
        <begin position="6"/>
        <end position="407"/>
    </location>
</feature>
<dbReference type="RefSeq" id="XP_041560782.1">
    <property type="nucleotide sequence ID" value="XM_041695009.1"/>
</dbReference>
<dbReference type="Pfam" id="PF07287">
    <property type="entry name" value="AtuA"/>
    <property type="match status" value="1"/>
</dbReference>